<sequence length="55" mass="6129">MADITYLPTAPQCTYLSLVTAAYWHKIVGYHAAENLQTEGVRRALDMALRSRSSS</sequence>
<dbReference type="AlphaFoldDB" id="A0A7D4HRS7"/>
<accession>A0A7D4HRS7</accession>
<gene>
    <name evidence="1" type="ORF">FOC84_14970</name>
</gene>
<reference evidence="1 2" key="1">
    <citation type="submission" date="2020-05" db="EMBL/GenBank/DDBJ databases">
        <title>FDA dAtabase for Regulatory Grade micrObial Sequences (FDA-ARGOS): Supporting development and validation of Infectious Disease Dx tests.</title>
        <authorList>
            <person name="Sproer C."/>
            <person name="Gronow S."/>
            <person name="Severitt S."/>
            <person name="Schroder I."/>
            <person name="Tallon L."/>
            <person name="Sadzewicz L."/>
            <person name="Zhao X."/>
            <person name="Vavikolanu K."/>
            <person name="Mehta A."/>
            <person name="Aluvathingal J."/>
            <person name="Nadendla S."/>
            <person name="Myers T."/>
            <person name="Yan Y."/>
            <person name="Sichtig H."/>
        </authorList>
    </citation>
    <scope>NUCLEOTIDE SEQUENCE [LARGE SCALE GENOMIC DNA]</scope>
    <source>
        <strain evidence="1 2">FDAARGOS_790</strain>
    </source>
</reference>
<organism evidence="1 2">
    <name type="scientific">Achromobacter pestifer</name>
    <dbReference type="NCBI Taxonomy" id="1353889"/>
    <lineage>
        <taxon>Bacteria</taxon>
        <taxon>Pseudomonadati</taxon>
        <taxon>Pseudomonadota</taxon>
        <taxon>Betaproteobacteria</taxon>
        <taxon>Burkholderiales</taxon>
        <taxon>Alcaligenaceae</taxon>
        <taxon>Achromobacter</taxon>
    </lineage>
</organism>
<dbReference type="EMBL" id="CP053985">
    <property type="protein sequence ID" value="QKH36179.1"/>
    <property type="molecule type" value="Genomic_DNA"/>
</dbReference>
<dbReference type="KEGG" id="apes:FOC84_14970"/>
<keyword evidence="2" id="KW-1185">Reference proteome</keyword>
<evidence type="ECO:0000313" key="2">
    <source>
        <dbReference type="Proteomes" id="UP000500970"/>
    </source>
</evidence>
<protein>
    <submittedName>
        <fullName evidence="1">Uncharacterized protein</fullName>
    </submittedName>
</protein>
<evidence type="ECO:0000313" key="1">
    <source>
        <dbReference type="EMBL" id="QKH36179.1"/>
    </source>
</evidence>
<dbReference type="Proteomes" id="UP000500970">
    <property type="component" value="Chromosome"/>
</dbReference>
<name>A0A7D4HRS7_9BURK</name>
<proteinExistence type="predicted"/>